<evidence type="ECO:0000313" key="5">
    <source>
        <dbReference type="Proteomes" id="UP000663877"/>
    </source>
</evidence>
<dbReference type="Gene3D" id="2.40.50.140">
    <property type="entry name" value="Nucleic acid-binding proteins"/>
    <property type="match status" value="1"/>
</dbReference>
<organism evidence="1 5">
    <name type="scientific">Adineta steineri</name>
    <dbReference type="NCBI Taxonomy" id="433720"/>
    <lineage>
        <taxon>Eukaryota</taxon>
        <taxon>Metazoa</taxon>
        <taxon>Spiralia</taxon>
        <taxon>Gnathifera</taxon>
        <taxon>Rotifera</taxon>
        <taxon>Eurotatoria</taxon>
        <taxon>Bdelloidea</taxon>
        <taxon>Adinetida</taxon>
        <taxon>Adinetidae</taxon>
        <taxon>Adineta</taxon>
    </lineage>
</organism>
<dbReference type="PANTHER" id="PTHR33962:SF1">
    <property type="entry name" value="RECQ-MEDIATED GENOME INSTABILITY PROTEIN 2"/>
    <property type="match status" value="1"/>
</dbReference>
<dbReference type="GO" id="GO:0033045">
    <property type="term" value="P:regulation of sister chromatid segregation"/>
    <property type="evidence" value="ECO:0007669"/>
    <property type="project" value="TreeGrafter"/>
</dbReference>
<dbReference type="GO" id="GO:0005829">
    <property type="term" value="C:cytosol"/>
    <property type="evidence" value="ECO:0007669"/>
    <property type="project" value="TreeGrafter"/>
</dbReference>
<dbReference type="Proteomes" id="UP000663877">
    <property type="component" value="Unassembled WGS sequence"/>
</dbReference>
<dbReference type="InterPro" id="IPR032245">
    <property type="entry name" value="RMI2"/>
</dbReference>
<evidence type="ECO:0000313" key="1">
    <source>
        <dbReference type="EMBL" id="CAF1021214.1"/>
    </source>
</evidence>
<sequence length="140" mass="16450">MAGQFIDTFWRKSFIGDLRRARKISENENQWSLMYDGKTHQFQYVWLQGLCIKIDKNADLMIIEDATGQAELQKCSRAVDAWSTNEGDYLMTAGKLLNTNSSDRIIVDTYKIQCFKTLSKQEINWPFEVVDISQRVYHYY</sequence>
<reference evidence="1" key="1">
    <citation type="submission" date="2021-02" db="EMBL/GenBank/DDBJ databases">
        <authorList>
            <person name="Nowell W R."/>
        </authorList>
    </citation>
    <scope>NUCLEOTIDE SEQUENCE</scope>
</reference>
<dbReference type="EMBL" id="CAJNOM010000276">
    <property type="protein sequence ID" value="CAF1311845.1"/>
    <property type="molecule type" value="Genomic_DNA"/>
</dbReference>
<keyword evidence="4" id="KW-1185">Reference proteome</keyword>
<dbReference type="GO" id="GO:0016607">
    <property type="term" value="C:nuclear speck"/>
    <property type="evidence" value="ECO:0007669"/>
    <property type="project" value="TreeGrafter"/>
</dbReference>
<dbReference type="Pfam" id="PF16100">
    <property type="entry name" value="RMI2"/>
    <property type="match status" value="1"/>
</dbReference>
<dbReference type="OrthoDB" id="10024265at2759"/>
<name>A0A814IB99_9BILA</name>
<dbReference type="InterPro" id="IPR012340">
    <property type="entry name" value="NA-bd_OB-fold"/>
</dbReference>
<evidence type="ECO:0000313" key="3">
    <source>
        <dbReference type="EMBL" id="CAF3611050.1"/>
    </source>
</evidence>
<dbReference type="PANTHER" id="PTHR33962">
    <property type="entry name" value="RECQ-MEDIATED GENOME INSTABILITY PROTEIN 2 RMI2"/>
    <property type="match status" value="1"/>
</dbReference>
<dbReference type="GO" id="GO:2000042">
    <property type="term" value="P:negative regulation of double-strand break repair via homologous recombination"/>
    <property type="evidence" value="ECO:0007669"/>
    <property type="project" value="TreeGrafter"/>
</dbReference>
<dbReference type="Proteomes" id="UP000663832">
    <property type="component" value="Unassembled WGS sequence"/>
</dbReference>
<dbReference type="EMBL" id="CAJOBB010000209">
    <property type="protein sequence ID" value="CAF3611050.1"/>
    <property type="molecule type" value="Genomic_DNA"/>
</dbReference>
<evidence type="ECO:0000313" key="4">
    <source>
        <dbReference type="Proteomes" id="UP000663832"/>
    </source>
</evidence>
<evidence type="ECO:0000313" key="2">
    <source>
        <dbReference type="EMBL" id="CAF1311845.1"/>
    </source>
</evidence>
<proteinExistence type="predicted"/>
<protein>
    <submittedName>
        <fullName evidence="1">Uncharacterized protein</fullName>
    </submittedName>
</protein>
<dbReference type="AlphaFoldDB" id="A0A814IB99"/>
<dbReference type="EMBL" id="CAJNOI010000081">
    <property type="protein sequence ID" value="CAF1021214.1"/>
    <property type="molecule type" value="Genomic_DNA"/>
</dbReference>
<dbReference type="GO" id="GO:0006281">
    <property type="term" value="P:DNA repair"/>
    <property type="evidence" value="ECO:0007669"/>
    <property type="project" value="TreeGrafter"/>
</dbReference>
<comment type="caution">
    <text evidence="1">The sequence shown here is derived from an EMBL/GenBank/DDBJ whole genome shotgun (WGS) entry which is preliminary data.</text>
</comment>
<dbReference type="GO" id="GO:0043007">
    <property type="term" value="P:maintenance of rDNA"/>
    <property type="evidence" value="ECO:0007669"/>
    <property type="project" value="TreeGrafter"/>
</dbReference>
<accession>A0A814IB99</accession>
<dbReference type="Proteomes" id="UP000663868">
    <property type="component" value="Unassembled WGS sequence"/>
</dbReference>
<gene>
    <name evidence="1" type="ORF">BJG266_LOCUS17009</name>
    <name evidence="3" type="ORF">KXQ929_LOCUS5641</name>
    <name evidence="2" type="ORF">QVE165_LOCUS31836</name>
</gene>